<protein>
    <submittedName>
        <fullName evidence="2">FAD synthetase</fullName>
    </submittedName>
</protein>
<feature type="domain" description="4Fe-4S ferredoxin-type" evidence="1">
    <location>
        <begin position="457"/>
        <end position="487"/>
    </location>
</feature>
<gene>
    <name evidence="2" type="ORF">BKD89_03375</name>
</gene>
<name>A0A3G3IG92_9ARCH</name>
<proteinExistence type="predicted"/>
<organism evidence="2 3">
    <name type="scientific">Methanomethylophilus alvi</name>
    <dbReference type="NCBI Taxonomy" id="1291540"/>
    <lineage>
        <taxon>Archaea</taxon>
        <taxon>Methanobacteriati</taxon>
        <taxon>Thermoplasmatota</taxon>
        <taxon>Thermoplasmata</taxon>
        <taxon>Methanomassiliicoccales</taxon>
        <taxon>Methanomethylophilaceae</taxon>
        <taxon>Methanomethylophilus</taxon>
    </lineage>
</organism>
<dbReference type="InterPro" id="IPR014729">
    <property type="entry name" value="Rossmann-like_a/b/a_fold"/>
</dbReference>
<dbReference type="Proteomes" id="UP000273278">
    <property type="component" value="Chromosome"/>
</dbReference>
<evidence type="ECO:0000313" key="3">
    <source>
        <dbReference type="Proteomes" id="UP000273278"/>
    </source>
</evidence>
<dbReference type="SUPFAM" id="SSF54862">
    <property type="entry name" value="4Fe-4S ferredoxins"/>
    <property type="match status" value="1"/>
</dbReference>
<dbReference type="AlphaFoldDB" id="A0A3G3IG92"/>
<dbReference type="OMA" id="RVGCWCC"/>
<dbReference type="GeneID" id="41321477"/>
<dbReference type="Gene3D" id="3.30.70.20">
    <property type="match status" value="1"/>
</dbReference>
<accession>A0A3G3IG92</accession>
<dbReference type="InterPro" id="IPR050128">
    <property type="entry name" value="Sulfate_adenylyltrnsfr_sub2"/>
</dbReference>
<dbReference type="SUPFAM" id="SSF52402">
    <property type="entry name" value="Adenine nucleotide alpha hydrolases-like"/>
    <property type="match status" value="1"/>
</dbReference>
<evidence type="ECO:0000259" key="1">
    <source>
        <dbReference type="PROSITE" id="PS51379"/>
    </source>
</evidence>
<evidence type="ECO:0000313" key="2">
    <source>
        <dbReference type="EMBL" id="AYQ54847.1"/>
    </source>
</evidence>
<dbReference type="PANTHER" id="PTHR43196">
    <property type="entry name" value="SULFATE ADENYLYLTRANSFERASE SUBUNIT 2"/>
    <property type="match status" value="1"/>
</dbReference>
<dbReference type="InterPro" id="IPR002500">
    <property type="entry name" value="PAPS_reduct_dom"/>
</dbReference>
<dbReference type="EMBL" id="CP017686">
    <property type="protein sequence ID" value="AYQ54847.1"/>
    <property type="molecule type" value="Genomic_DNA"/>
</dbReference>
<dbReference type="GO" id="GO:0003824">
    <property type="term" value="F:catalytic activity"/>
    <property type="evidence" value="ECO:0007669"/>
    <property type="project" value="InterPro"/>
</dbReference>
<reference evidence="2 3" key="1">
    <citation type="submission" date="2016-10" db="EMBL/GenBank/DDBJ databases">
        <title>Complete genome of the TMA-utilizing, human hosted archaeon Methanomethylophilus alvus Gen. nov, sp. nov., strain Mx-05, derived from a pure culture.</title>
        <authorList>
            <person name="Brugere J.-F."/>
            <person name="Ben Hania W."/>
            <person name="Chaudhary P.P."/>
            <person name="Gaci N."/>
            <person name="Borrel G."/>
            <person name="Cao Van Tuat L."/>
            <person name="Fardeau M.-L."/>
            <person name="Harris H.M.B."/>
            <person name="O'Toole P.W."/>
            <person name="Ollivier B."/>
        </authorList>
    </citation>
    <scope>NUCLEOTIDE SEQUENCE [LARGE SCALE GENOMIC DNA]</scope>
    <source>
        <strain evidence="2 3">Mx-05</strain>
    </source>
</reference>
<dbReference type="PANTHER" id="PTHR43196:SF2">
    <property type="entry name" value="PHOSPHOADENOSINE PHOSPHOSULFATE REDUCTASE"/>
    <property type="match status" value="1"/>
</dbReference>
<dbReference type="InterPro" id="IPR017896">
    <property type="entry name" value="4Fe4S_Fe-S-bd"/>
</dbReference>
<dbReference type="PROSITE" id="PS51379">
    <property type="entry name" value="4FE4S_FER_2"/>
    <property type="match status" value="1"/>
</dbReference>
<dbReference type="Pfam" id="PF01507">
    <property type="entry name" value="PAPS_reduct"/>
    <property type="match status" value="1"/>
</dbReference>
<sequence length="792" mass="90606">MYSYEWDPETHGFILTTKSANYIAYEIRPVYAQELEIAGLNERFSYDKNETRPLMWSQKNYYLVDGEKVAKLNNTQYGVKLSIEYLFEGTMQLNPVDLDRMVQKNAPIMDIIVADTKRRAKELYDKDISRCDIAYIAFSGGKDSLVLLDICNQVFPTSAPVIFSDTDMELPDTYHIWDSIKQLYPEREFIRAVSEKPALVNWQLFGPPSRGLRWCCPVHKSTPAIITLKHKLFKESIKVMAFVGVRRDESYARSLYEDSSDGVKNASQLNRMPILDWGAHEVWLYLYSRHLPINPAYFKGMPRIGCVMCPESSTRYEWFIDKAYPGLLKPYNDIIINTTAKQFKNKDDEQEYLSNLSWQARKSGALLQEYLTNPFEKREGTVSTFQVPNCPKKQFFEWIKTIGDVVFDETTGSTCVRYGHLNQNLIPFKFESTPSNFATIVFTFNSTEEQSELFLPIRTILRKSMSCVGCRTCEAECSQGAISFEDGIVSIDESKCTRCHKCHELDQGCWRFRSMYKPDTEQLKMNSINNYCNFGLREKDQYTWISTLLEMGEDFFPWTEYHPLGSKMVVAASKWFQQSLLIDAKTKKPTLLLEIFRKYGGSSELGWELIWLALANNSLLIKWYVTSTDLGTPYSIDRLSDMLKEYDGSLTTSTIKGGLAAFKDLVTKSPIGDTVPLVLPEMKGKSSVTGVTRLAKPIESLTVLYGLYLIAKATGRSSFSVRELMTADMDSIFVSPIVAFGTPVDEFKKLCEGLRSKYPDYISVTFTYGNDGIEIYPQKHSLDDILQLELEG</sequence>
<dbReference type="RefSeq" id="WP_015504575.1">
    <property type="nucleotide sequence ID" value="NZ_CP017686.1"/>
</dbReference>
<dbReference type="Gene3D" id="3.40.50.620">
    <property type="entry name" value="HUPs"/>
    <property type="match status" value="1"/>
</dbReference>